<keyword evidence="2" id="KW-1133">Transmembrane helix</keyword>
<feature type="region of interest" description="Disordered" evidence="1">
    <location>
        <begin position="244"/>
        <end position="276"/>
    </location>
</feature>
<name>A0A3S5CCH8_9PLAT</name>
<feature type="region of interest" description="Disordered" evidence="1">
    <location>
        <begin position="192"/>
        <end position="227"/>
    </location>
</feature>
<proteinExistence type="predicted"/>
<keyword evidence="2" id="KW-0472">Membrane</keyword>
<dbReference type="Proteomes" id="UP000784294">
    <property type="component" value="Unassembled WGS sequence"/>
</dbReference>
<evidence type="ECO:0000313" key="4">
    <source>
        <dbReference type="Proteomes" id="UP000784294"/>
    </source>
</evidence>
<evidence type="ECO:0000256" key="2">
    <source>
        <dbReference type="SAM" id="Phobius"/>
    </source>
</evidence>
<dbReference type="EMBL" id="CAAALY010006965">
    <property type="protein sequence ID" value="VEL09684.1"/>
    <property type="molecule type" value="Genomic_DNA"/>
</dbReference>
<organism evidence="3 4">
    <name type="scientific">Protopolystoma xenopodis</name>
    <dbReference type="NCBI Taxonomy" id="117903"/>
    <lineage>
        <taxon>Eukaryota</taxon>
        <taxon>Metazoa</taxon>
        <taxon>Spiralia</taxon>
        <taxon>Lophotrochozoa</taxon>
        <taxon>Platyhelminthes</taxon>
        <taxon>Monogenea</taxon>
        <taxon>Polyopisthocotylea</taxon>
        <taxon>Polystomatidea</taxon>
        <taxon>Polystomatidae</taxon>
        <taxon>Protopolystoma</taxon>
    </lineage>
</organism>
<evidence type="ECO:0000313" key="3">
    <source>
        <dbReference type="EMBL" id="VEL09684.1"/>
    </source>
</evidence>
<keyword evidence="4" id="KW-1185">Reference proteome</keyword>
<protein>
    <submittedName>
        <fullName evidence="3">Uncharacterized protein</fullName>
    </submittedName>
</protein>
<reference evidence="3" key="1">
    <citation type="submission" date="2018-11" db="EMBL/GenBank/DDBJ databases">
        <authorList>
            <consortium name="Pathogen Informatics"/>
        </authorList>
    </citation>
    <scope>NUCLEOTIDE SEQUENCE</scope>
</reference>
<feature type="transmembrane region" description="Helical" evidence="2">
    <location>
        <begin position="614"/>
        <end position="633"/>
    </location>
</feature>
<accession>A0A3S5CCH8</accession>
<sequence length="638" mass="70394">MFKETTDGDYYNEDNDDHVAYFSSGDSGDFASNKRSSIFSPCSSSATFPLSTDAFEFQPKLPNPPVSTPCHGNRMHSQSPIADSCASGVGRSQSFHLPTRCDHVVKQQNETLVPHEKTKRSIIIAASGRYDKENCCLCRSPTVTGYACQRCLMELGLRDAFPVVFAVLLTSASDLIVASIALAKNGHLSRSTDVTLERADEAQEETDRSESVATAAEEDMNEAKMEQEPKVLIQKTPSAALSSLEESPNLRIDKGNPSFEADSCHSDSPTIRSTRKAVDVKTQLPQSVNVSSTIELFHRHNASLRLTLHGLLALADLITTNPDILLTAAFDVGLFPFIENMSNLLDAYLFSLPAALSASTEELLSHTYFTSRICANPQVERLLHALSHLASLSADWLLTKLDAWDHDTSKSGFIFVRLKRLIRRLLVPKTPSGVSKSSVPARGVGQAGGKGFFANASVSSTPETPGQMLFYGPFSRQLAFRLVLTMLETVTEQLDQVMRELQKTASLYEAGLASKASSAEKLPRLFLSSNRLVRSKAGLLSWNRSLSNSQNCNRSTVNVANSKGHVTNVSSEREDTVSSESMRDCSNSDDQVHLLERLLNLACLQRQWFSRLQWTIQYAVDLLIFVVFFYLLYHDLEI</sequence>
<gene>
    <name evidence="3" type="ORF">PXEA_LOCUS3124</name>
</gene>
<feature type="compositionally biased region" description="Basic and acidic residues" evidence="1">
    <location>
        <begin position="195"/>
        <end position="210"/>
    </location>
</feature>
<keyword evidence="2" id="KW-0812">Transmembrane</keyword>
<evidence type="ECO:0000256" key="1">
    <source>
        <dbReference type="SAM" id="MobiDB-lite"/>
    </source>
</evidence>
<comment type="caution">
    <text evidence="3">The sequence shown here is derived from an EMBL/GenBank/DDBJ whole genome shotgun (WGS) entry which is preliminary data.</text>
</comment>
<dbReference type="AlphaFoldDB" id="A0A3S5CCH8"/>